<organism evidence="2 3">
    <name type="scientific">Perkinsus olseni</name>
    <name type="common">Perkinsus atlanticus</name>
    <dbReference type="NCBI Taxonomy" id="32597"/>
    <lineage>
        <taxon>Eukaryota</taxon>
        <taxon>Sar</taxon>
        <taxon>Alveolata</taxon>
        <taxon>Perkinsozoa</taxon>
        <taxon>Perkinsea</taxon>
        <taxon>Perkinsida</taxon>
        <taxon>Perkinsidae</taxon>
        <taxon>Perkinsus</taxon>
    </lineage>
</organism>
<evidence type="ECO:0000256" key="1">
    <source>
        <dbReference type="SAM" id="MobiDB-lite"/>
    </source>
</evidence>
<evidence type="ECO:0000313" key="2">
    <source>
        <dbReference type="EMBL" id="KAF4684307.1"/>
    </source>
</evidence>
<feature type="region of interest" description="Disordered" evidence="1">
    <location>
        <begin position="128"/>
        <end position="172"/>
    </location>
</feature>
<reference evidence="2 3" key="1">
    <citation type="submission" date="2020-04" db="EMBL/GenBank/DDBJ databases">
        <title>Perkinsus olseni comparative genomics.</title>
        <authorList>
            <person name="Bogema D.R."/>
        </authorList>
    </citation>
    <scope>NUCLEOTIDE SEQUENCE [LARGE SCALE GENOMIC DNA]</scope>
    <source>
        <strain evidence="2">00978-12</strain>
    </source>
</reference>
<dbReference type="AlphaFoldDB" id="A0A7J6NLL8"/>
<evidence type="ECO:0000313" key="3">
    <source>
        <dbReference type="Proteomes" id="UP000541610"/>
    </source>
</evidence>
<comment type="caution">
    <text evidence="2">The sequence shown here is derived from an EMBL/GenBank/DDBJ whole genome shotgun (WGS) entry which is preliminary data.</text>
</comment>
<proteinExistence type="predicted"/>
<name>A0A7J6NLL8_PEROL</name>
<protein>
    <submittedName>
        <fullName evidence="2">Uncharacterized protein</fullName>
    </submittedName>
</protein>
<accession>A0A7J6NLL8</accession>
<dbReference type="Proteomes" id="UP000541610">
    <property type="component" value="Unassembled WGS sequence"/>
</dbReference>
<sequence>MENGSSSEETLERRDALLLAGRRLRATLTGLAAAATDPADGQRNSTVPGMYGDQQALPLPCDFSPGVSHGGSRSNRTSSTDGTASVTYLDETPPDDASVAEECATQLISSPRSPQERRVSLPRLPIRGFQWGGSATSQSATTTAQTQPRPVEEEVNGISSVSSPHTTAIRPSTGIDACDGAAEVPSPATGFASILEQRMQSLQQFLVQQLSEHIERVEHRLTAIEVDVAKLSEGDPGRECASILSLDRPVVKSGAAAGSRRESLRQDFPRLLSKREQDFLHRDMERELMKAPSLPTISHRPPPPLLNPSTTSIQAKVDLCLDQAVKCTDEDLERAVKNVFDVVESLPSRGDFTTPDPRMQALLARVTARTDLSSVDTLFYTAMLGLSVSGTNCDRLFEEILSVGRVYEVAPTNLVRLFRARSLRTSPSDLEWQILASMVTNDIRLVALVPLLELLALAKVEEATSWELALGSLSWLTLSVPEFLSCLAALKACPDVELAAKHCARAVHALDDGLVYELLSLADRDSLLFTLAILKHRFESRVLCPHPLQVEVADGPARLLARRLASDMNLDQAGFPRMCRVSMALVQLGRLPDWTVKAIEKRLASPRLVLLPSAGVQPTDLLSLMWALHRWPNSWRRRSEWGAPDGLGAQLHMALRAHLTSGTMSARMLLTAVECLASITTRKTKPVLLDAMREAARLALESKEDLTLNEICMAAATYTVRLQFASIEPQTTVAFLQLLHQRGLSKLTTPQLADLCEVHSHARIVTGLPETLDALTTRLADTGGLIAPAVAARVLVSGAKMQAGAPEGLMLALAKAVNAADNLHPRVAARSIWGITAWLAGRQGEPGLTVELEKLVMAVASRESMETVLEHRAVSGMLWQALSIPHGDMGIRETLGGYRAHLLALDHSDEYNTLPSGPIPDIDGLLEQAGLGRTPALEEHKAAGGSPPLLADSREGEDEGGPIEPSDEFKLNLALAEPVLGDAEGMGGFGGAGKGRESLPELDADMRQILGDHAWRQLICDSTERERAATQSDEKLTTANELDSREDGEDLDSPKDASYLAGLRAAALKRSPRATFPKLQGLLADILSALKVCQRLPRVGNELEHEWHRDSGGFEYLPRLHEQFDLDWLHKGAKIGIMVLSPRSYAVDDQRLLLCDARMSKLQFEALGLNVVVLHSDFLNAAYDVGEAELKRRVKRANRLPELNDDLAMLRRSIDVVLGVDEGRDEITICAHGV</sequence>
<dbReference type="OrthoDB" id="431272at2759"/>
<feature type="compositionally biased region" description="Polar residues" evidence="1">
    <location>
        <begin position="157"/>
        <end position="170"/>
    </location>
</feature>
<feature type="region of interest" description="Disordered" evidence="1">
    <location>
        <begin position="1025"/>
        <end position="1055"/>
    </location>
</feature>
<feature type="compositionally biased region" description="Basic and acidic residues" evidence="1">
    <location>
        <begin position="1025"/>
        <end position="1036"/>
    </location>
</feature>
<dbReference type="EMBL" id="JABANP010000319">
    <property type="protein sequence ID" value="KAF4684307.1"/>
    <property type="molecule type" value="Genomic_DNA"/>
</dbReference>
<feature type="region of interest" description="Disordered" evidence="1">
    <location>
        <begin position="938"/>
        <end position="966"/>
    </location>
</feature>
<gene>
    <name evidence="2" type="ORF">FOZ60_008009</name>
</gene>
<feature type="compositionally biased region" description="Polar residues" evidence="1">
    <location>
        <begin position="71"/>
        <end position="86"/>
    </location>
</feature>
<feature type="region of interest" description="Disordered" evidence="1">
    <location>
        <begin position="60"/>
        <end position="96"/>
    </location>
</feature>
<feature type="compositionally biased region" description="Low complexity" evidence="1">
    <location>
        <begin position="134"/>
        <end position="147"/>
    </location>
</feature>